<keyword evidence="5" id="KW-0009">Actin-binding</keyword>
<dbReference type="GO" id="GO:0019903">
    <property type="term" value="F:protein phosphatase binding"/>
    <property type="evidence" value="ECO:0007669"/>
    <property type="project" value="TreeGrafter"/>
</dbReference>
<dbReference type="Gene3D" id="3.40.850.10">
    <property type="entry name" value="Kinesin motor domain"/>
    <property type="match status" value="1"/>
</dbReference>
<comment type="caution">
    <text evidence="5">Lacks conserved residue(s) required for the propagation of feature annotation.</text>
</comment>
<dbReference type="InterPro" id="IPR052838">
    <property type="entry name" value="Myosin-XVI"/>
</dbReference>
<dbReference type="Pfam" id="PF00063">
    <property type="entry name" value="Myosin_head"/>
    <property type="match status" value="1"/>
</dbReference>
<dbReference type="InterPro" id="IPR001609">
    <property type="entry name" value="Myosin_head_motor_dom-like"/>
</dbReference>
<protein>
    <recommendedName>
        <fullName evidence="6">Myosin motor domain-containing protein</fullName>
    </recommendedName>
</protein>
<feature type="non-terminal residue" evidence="7">
    <location>
        <position position="1"/>
    </location>
</feature>
<evidence type="ECO:0000256" key="4">
    <source>
        <dbReference type="ARBA" id="ARBA00023175"/>
    </source>
</evidence>
<dbReference type="GO" id="GO:0005654">
    <property type="term" value="C:nucleoplasm"/>
    <property type="evidence" value="ECO:0007669"/>
    <property type="project" value="TreeGrafter"/>
</dbReference>
<feature type="domain" description="Myosin motor" evidence="6">
    <location>
        <begin position="1"/>
        <end position="113"/>
    </location>
</feature>
<dbReference type="PANTHER" id="PTHR47335">
    <property type="entry name" value="UNCONVENTIONAL MYOSIN-XVI"/>
    <property type="match status" value="1"/>
</dbReference>
<dbReference type="InterPro" id="IPR036961">
    <property type="entry name" value="Kinesin_motor_dom_sf"/>
</dbReference>
<dbReference type="Gene3D" id="1.10.10.820">
    <property type="match status" value="1"/>
</dbReference>
<dbReference type="GO" id="GO:0003774">
    <property type="term" value="F:cytoskeletal motor activity"/>
    <property type="evidence" value="ECO:0007669"/>
    <property type="project" value="InterPro"/>
</dbReference>
<proteinExistence type="inferred from homology"/>
<reference evidence="7" key="1">
    <citation type="submission" date="2014-12" db="EMBL/GenBank/DDBJ databases">
        <title>Insight into the proteome of Arion vulgaris.</title>
        <authorList>
            <person name="Aradska J."/>
            <person name="Bulat T."/>
            <person name="Smidak R."/>
            <person name="Sarate P."/>
            <person name="Gangsoo J."/>
            <person name="Sialana F."/>
            <person name="Bilban M."/>
            <person name="Lubec G."/>
        </authorList>
    </citation>
    <scope>NUCLEOTIDE SEQUENCE</scope>
    <source>
        <tissue evidence="7">Skin</tissue>
    </source>
</reference>
<evidence type="ECO:0000256" key="3">
    <source>
        <dbReference type="ARBA" id="ARBA00023123"/>
    </source>
</evidence>
<dbReference type="GO" id="GO:0048812">
    <property type="term" value="P:neuron projection morphogenesis"/>
    <property type="evidence" value="ECO:0007669"/>
    <property type="project" value="TreeGrafter"/>
</dbReference>
<dbReference type="PANTHER" id="PTHR47335:SF1">
    <property type="entry name" value="UNCONVENTIONAL MYOSIN-XVI"/>
    <property type="match status" value="1"/>
</dbReference>
<accession>A0A0B7BXZ4</accession>
<dbReference type="AlphaFoldDB" id="A0A0B7BXZ4"/>
<dbReference type="GO" id="GO:0051015">
    <property type="term" value="F:actin filament binding"/>
    <property type="evidence" value="ECO:0007669"/>
    <property type="project" value="TreeGrafter"/>
</dbReference>
<keyword evidence="2" id="KW-0067">ATP-binding</keyword>
<dbReference type="GO" id="GO:0005524">
    <property type="term" value="F:ATP binding"/>
    <property type="evidence" value="ECO:0007669"/>
    <property type="project" value="UniProtKB-KW"/>
</dbReference>
<evidence type="ECO:0000259" key="6">
    <source>
        <dbReference type="PROSITE" id="PS51456"/>
    </source>
</evidence>
<keyword evidence="1" id="KW-0547">Nucleotide-binding</keyword>
<organism evidence="7">
    <name type="scientific">Arion vulgaris</name>
    <dbReference type="NCBI Taxonomy" id="1028688"/>
    <lineage>
        <taxon>Eukaryota</taxon>
        <taxon>Metazoa</taxon>
        <taxon>Spiralia</taxon>
        <taxon>Lophotrochozoa</taxon>
        <taxon>Mollusca</taxon>
        <taxon>Gastropoda</taxon>
        <taxon>Heterobranchia</taxon>
        <taxon>Euthyneura</taxon>
        <taxon>Panpulmonata</taxon>
        <taxon>Eupulmonata</taxon>
        <taxon>Stylommatophora</taxon>
        <taxon>Helicina</taxon>
        <taxon>Arionoidea</taxon>
        <taxon>Arionidae</taxon>
        <taxon>Arion</taxon>
    </lineage>
</organism>
<keyword evidence="4" id="KW-0505">Motor protein</keyword>
<comment type="similarity">
    <text evidence="5">Belongs to the TRAFAC class myosin-kinesin ATPase superfamily. Myosin family.</text>
</comment>
<evidence type="ECO:0000256" key="2">
    <source>
        <dbReference type="ARBA" id="ARBA00022840"/>
    </source>
</evidence>
<gene>
    <name evidence="7" type="primary">ORF217715</name>
</gene>
<dbReference type="GO" id="GO:0016459">
    <property type="term" value="C:myosin complex"/>
    <property type="evidence" value="ECO:0007669"/>
    <property type="project" value="UniProtKB-KW"/>
</dbReference>
<keyword evidence="3 5" id="KW-0518">Myosin</keyword>
<dbReference type="GO" id="GO:2000134">
    <property type="term" value="P:negative regulation of G1/S transition of mitotic cell cycle"/>
    <property type="evidence" value="ECO:0007669"/>
    <property type="project" value="TreeGrafter"/>
</dbReference>
<evidence type="ECO:0000256" key="1">
    <source>
        <dbReference type="ARBA" id="ARBA00022741"/>
    </source>
</evidence>
<dbReference type="GO" id="GO:0043491">
    <property type="term" value="P:phosphatidylinositol 3-kinase/protein kinase B signal transduction"/>
    <property type="evidence" value="ECO:0007669"/>
    <property type="project" value="TreeGrafter"/>
</dbReference>
<dbReference type="PROSITE" id="PS51456">
    <property type="entry name" value="MYOSIN_MOTOR"/>
    <property type="match status" value="1"/>
</dbReference>
<dbReference type="GO" id="GO:0048471">
    <property type="term" value="C:perinuclear region of cytoplasm"/>
    <property type="evidence" value="ECO:0007669"/>
    <property type="project" value="TreeGrafter"/>
</dbReference>
<dbReference type="EMBL" id="HACG01051203">
    <property type="protein sequence ID" value="CEK98074.1"/>
    <property type="molecule type" value="Transcribed_RNA"/>
</dbReference>
<dbReference type="InterPro" id="IPR027417">
    <property type="entry name" value="P-loop_NTPase"/>
</dbReference>
<name>A0A0B7BXZ4_9EUPU</name>
<feature type="non-terminal residue" evidence="7">
    <location>
        <position position="113"/>
    </location>
</feature>
<sequence length="113" mass="12614">GKTFNAQRLLQYLVTSAGSVNSTLTVEKLNSVYTLMSAFGTCKTRLTNNASRFTHIFTVDFDQGGQICSAFVRAQMLEKTRVIQRTDGEQTFNVFILLLAGSDNNLREDLLLQ</sequence>
<dbReference type="SUPFAM" id="SSF52540">
    <property type="entry name" value="P-loop containing nucleoside triphosphate hydrolases"/>
    <property type="match status" value="1"/>
</dbReference>
<evidence type="ECO:0000256" key="5">
    <source>
        <dbReference type="PROSITE-ProRule" id="PRU00782"/>
    </source>
</evidence>
<evidence type="ECO:0000313" key="7">
    <source>
        <dbReference type="EMBL" id="CEK98074.1"/>
    </source>
</evidence>